<dbReference type="Pfam" id="PF01494">
    <property type="entry name" value="FAD_binding_3"/>
    <property type="match status" value="1"/>
</dbReference>
<accession>A0AA38CAK0</accession>
<dbReference type="GO" id="GO:0071949">
    <property type="term" value="F:FAD binding"/>
    <property type="evidence" value="ECO:0007669"/>
    <property type="project" value="InterPro"/>
</dbReference>
<sequence length="245" mass="27087">MIYFEKQGVIGCDGVNSVVAHGFLNLPHPAISGRCGIRGMATYPEGHGLQPRFQIRFLNGISFGRVPINDKDVFWFAVCSPPPQGKEYPEEITELVSRAGSDSLSMTVLRFQWAWKMLEKACKGSVTVAGDAVHPMTPDLGQGGCSALEDAIVVARCLAQGLNGSADIDKEAQVIEEAFNKYANERKWRWIWLVSQAYITGFVQQGSSGLARFIRDKILLKIRSRKDMFIHATYDCGTLPNITSE</sequence>
<dbReference type="OMA" id="SESEQYM"/>
<dbReference type="Proteomes" id="UP000824469">
    <property type="component" value="Unassembled WGS sequence"/>
</dbReference>
<dbReference type="Gene3D" id="3.50.50.60">
    <property type="entry name" value="FAD/NAD(P)-binding domain"/>
    <property type="match status" value="1"/>
</dbReference>
<dbReference type="InterPro" id="IPR002938">
    <property type="entry name" value="FAD-bd"/>
</dbReference>
<keyword evidence="1" id="KW-0560">Oxidoreductase</keyword>
<dbReference type="EMBL" id="JAHRHJ020000011">
    <property type="protein sequence ID" value="KAH9295756.1"/>
    <property type="molecule type" value="Genomic_DNA"/>
</dbReference>
<evidence type="ECO:0000259" key="4">
    <source>
        <dbReference type="Pfam" id="PF01494"/>
    </source>
</evidence>
<dbReference type="InterPro" id="IPR044560">
    <property type="entry name" value="MOase"/>
</dbReference>
<dbReference type="AlphaFoldDB" id="A0AA38CAK0"/>
<gene>
    <name evidence="5" type="ORF">KI387_039344</name>
</gene>
<dbReference type="PANTHER" id="PTHR45934">
    <property type="entry name" value="FAD/NAD(P)-BINDING OXIDOREDUCTASE FAMILY PROTEIN"/>
    <property type="match status" value="1"/>
</dbReference>
<organism evidence="5 6">
    <name type="scientific">Taxus chinensis</name>
    <name type="common">Chinese yew</name>
    <name type="synonym">Taxus wallichiana var. chinensis</name>
    <dbReference type="NCBI Taxonomy" id="29808"/>
    <lineage>
        <taxon>Eukaryota</taxon>
        <taxon>Viridiplantae</taxon>
        <taxon>Streptophyta</taxon>
        <taxon>Embryophyta</taxon>
        <taxon>Tracheophyta</taxon>
        <taxon>Spermatophyta</taxon>
        <taxon>Pinopsida</taxon>
        <taxon>Pinidae</taxon>
        <taxon>Conifers II</taxon>
        <taxon>Cupressales</taxon>
        <taxon>Taxaceae</taxon>
        <taxon>Taxus</taxon>
    </lineage>
</organism>
<keyword evidence="2" id="KW-0503">Monooxygenase</keyword>
<dbReference type="PRINTS" id="PR00420">
    <property type="entry name" value="RNGMNOXGNASE"/>
</dbReference>
<feature type="domain" description="FAD-binding" evidence="4">
    <location>
        <begin position="87"/>
        <end position="167"/>
    </location>
</feature>
<evidence type="ECO:0000256" key="2">
    <source>
        <dbReference type="ARBA" id="ARBA00023033"/>
    </source>
</evidence>
<dbReference type="GO" id="GO:0004497">
    <property type="term" value="F:monooxygenase activity"/>
    <property type="evidence" value="ECO:0007669"/>
    <property type="project" value="UniProtKB-KW"/>
</dbReference>
<name>A0AA38CAK0_TAXCH</name>
<dbReference type="SUPFAM" id="SSF51905">
    <property type="entry name" value="FAD/NAD(P)-binding domain"/>
    <property type="match status" value="1"/>
</dbReference>
<evidence type="ECO:0000256" key="3">
    <source>
        <dbReference type="ARBA" id="ARBA00024018"/>
    </source>
</evidence>
<evidence type="ECO:0000313" key="6">
    <source>
        <dbReference type="Proteomes" id="UP000824469"/>
    </source>
</evidence>
<comment type="caution">
    <text evidence="5">The sequence shown here is derived from an EMBL/GenBank/DDBJ whole genome shotgun (WGS) entry which is preliminary data.</text>
</comment>
<keyword evidence="6" id="KW-1185">Reference proteome</keyword>
<dbReference type="PANTHER" id="PTHR45934:SF9">
    <property type="entry name" value="FAD_NAD(P)-BINDING OXIDOREDUCTASE FAMILY PROTEIN"/>
    <property type="match status" value="1"/>
</dbReference>
<comment type="similarity">
    <text evidence="3">Belongs to the 3-hydroxybenzoate 6-hydroxylase family.</text>
</comment>
<evidence type="ECO:0000313" key="5">
    <source>
        <dbReference type="EMBL" id="KAH9295756.1"/>
    </source>
</evidence>
<reference evidence="5 6" key="1">
    <citation type="journal article" date="2021" name="Nat. Plants">
        <title>The Taxus genome provides insights into paclitaxel biosynthesis.</title>
        <authorList>
            <person name="Xiong X."/>
            <person name="Gou J."/>
            <person name="Liao Q."/>
            <person name="Li Y."/>
            <person name="Zhou Q."/>
            <person name="Bi G."/>
            <person name="Li C."/>
            <person name="Du R."/>
            <person name="Wang X."/>
            <person name="Sun T."/>
            <person name="Guo L."/>
            <person name="Liang H."/>
            <person name="Lu P."/>
            <person name="Wu Y."/>
            <person name="Zhang Z."/>
            <person name="Ro D.K."/>
            <person name="Shang Y."/>
            <person name="Huang S."/>
            <person name="Yan J."/>
        </authorList>
    </citation>
    <scope>NUCLEOTIDE SEQUENCE [LARGE SCALE GENOMIC DNA]</scope>
    <source>
        <strain evidence="5">Ta-2019</strain>
    </source>
</reference>
<dbReference type="InterPro" id="IPR036188">
    <property type="entry name" value="FAD/NAD-bd_sf"/>
</dbReference>
<evidence type="ECO:0000256" key="1">
    <source>
        <dbReference type="ARBA" id="ARBA00023002"/>
    </source>
</evidence>
<proteinExistence type="inferred from homology"/>
<protein>
    <recommendedName>
        <fullName evidence="4">FAD-binding domain-containing protein</fullName>
    </recommendedName>
</protein>